<feature type="region of interest" description="Disordered" evidence="1">
    <location>
        <begin position="42"/>
        <end position="69"/>
    </location>
</feature>
<organism evidence="2 3">
    <name type="scientific">Ficus carica</name>
    <name type="common">Common fig</name>
    <dbReference type="NCBI Taxonomy" id="3494"/>
    <lineage>
        <taxon>Eukaryota</taxon>
        <taxon>Viridiplantae</taxon>
        <taxon>Streptophyta</taxon>
        <taxon>Embryophyta</taxon>
        <taxon>Tracheophyta</taxon>
        <taxon>Spermatophyta</taxon>
        <taxon>Magnoliopsida</taxon>
        <taxon>eudicotyledons</taxon>
        <taxon>Gunneridae</taxon>
        <taxon>Pentapetalae</taxon>
        <taxon>rosids</taxon>
        <taxon>fabids</taxon>
        <taxon>Rosales</taxon>
        <taxon>Moraceae</taxon>
        <taxon>Ficeae</taxon>
        <taxon>Ficus</taxon>
    </lineage>
</organism>
<dbReference type="Gramene" id="FCD_00020194-RA">
    <property type="protein sequence ID" value="FCD_00020194-RA:cds"/>
    <property type="gene ID" value="FCD_00020194"/>
</dbReference>
<evidence type="ECO:0000256" key="1">
    <source>
        <dbReference type="SAM" id="MobiDB-lite"/>
    </source>
</evidence>
<proteinExistence type="predicted"/>
<feature type="compositionally biased region" description="Polar residues" evidence="1">
    <location>
        <begin position="48"/>
        <end position="69"/>
    </location>
</feature>
<evidence type="ECO:0000313" key="2">
    <source>
        <dbReference type="EMBL" id="GMN51733.1"/>
    </source>
</evidence>
<keyword evidence="3" id="KW-1185">Reference proteome</keyword>
<gene>
    <name evidence="2" type="ORF">TIFTF001_020880</name>
</gene>
<dbReference type="EMBL" id="BTGU01000038">
    <property type="protein sequence ID" value="GMN51733.1"/>
    <property type="molecule type" value="Genomic_DNA"/>
</dbReference>
<dbReference type="Proteomes" id="UP001187192">
    <property type="component" value="Unassembled WGS sequence"/>
</dbReference>
<sequence>MEPSLPNRWWGYGFDPKRVVPGAPCGVEGHMQRPNGLFLLQGDLKAPNSDQSSGNSDHWISFQNMDNFR</sequence>
<comment type="caution">
    <text evidence="2">The sequence shown here is derived from an EMBL/GenBank/DDBJ whole genome shotgun (WGS) entry which is preliminary data.</text>
</comment>
<protein>
    <submittedName>
        <fullName evidence="2">Uncharacterized protein</fullName>
    </submittedName>
</protein>
<reference evidence="2" key="1">
    <citation type="submission" date="2023-07" db="EMBL/GenBank/DDBJ databases">
        <title>draft genome sequence of fig (Ficus carica).</title>
        <authorList>
            <person name="Takahashi T."/>
            <person name="Nishimura K."/>
        </authorList>
    </citation>
    <scope>NUCLEOTIDE SEQUENCE</scope>
</reference>
<evidence type="ECO:0000313" key="3">
    <source>
        <dbReference type="Proteomes" id="UP001187192"/>
    </source>
</evidence>
<name>A0AA88AS27_FICCA</name>
<dbReference type="AlphaFoldDB" id="A0AA88AS27"/>
<accession>A0AA88AS27</accession>